<keyword evidence="2" id="KW-1185">Reference proteome</keyword>
<gene>
    <name evidence="1" type="ORF">ACFOHJ_23545</name>
</gene>
<sequence length="48" mass="5282">MGVKDVGSLSLGEWAAITRRWNLAHAEKPEAPTDDEFDRAIEAARSVN</sequence>
<dbReference type="EMBL" id="JBHRTK010000032">
    <property type="protein sequence ID" value="MFC3209199.1"/>
    <property type="molecule type" value="Genomic_DNA"/>
</dbReference>
<reference evidence="2" key="1">
    <citation type="journal article" date="2019" name="Int. J. Syst. Evol. Microbiol.">
        <title>The Global Catalogue of Microorganisms (GCM) 10K type strain sequencing project: providing services to taxonomists for standard genome sequencing and annotation.</title>
        <authorList>
            <consortium name="The Broad Institute Genomics Platform"/>
            <consortium name="The Broad Institute Genome Sequencing Center for Infectious Disease"/>
            <person name="Wu L."/>
            <person name="Ma J."/>
        </authorList>
    </citation>
    <scope>NUCLEOTIDE SEQUENCE [LARGE SCALE GENOMIC DNA]</scope>
    <source>
        <strain evidence="2">KCTC 52165</strain>
    </source>
</reference>
<protein>
    <submittedName>
        <fullName evidence="1">Uncharacterized protein</fullName>
    </submittedName>
</protein>
<evidence type="ECO:0000313" key="2">
    <source>
        <dbReference type="Proteomes" id="UP001595583"/>
    </source>
</evidence>
<dbReference type="Proteomes" id="UP001595583">
    <property type="component" value="Unassembled WGS sequence"/>
</dbReference>
<accession>A0ABV7KFU8</accession>
<comment type="caution">
    <text evidence="1">The sequence shown here is derived from an EMBL/GenBank/DDBJ whole genome shotgun (WGS) entry which is preliminary data.</text>
</comment>
<dbReference type="RefSeq" id="WP_378225386.1">
    <property type="nucleotide sequence ID" value="NZ_JBHRTK010000032.1"/>
</dbReference>
<name>A0ABV7KFU8_9HYPH</name>
<evidence type="ECO:0000313" key="1">
    <source>
        <dbReference type="EMBL" id="MFC3209199.1"/>
    </source>
</evidence>
<organism evidence="1 2">
    <name type="scientific">Aquamicrobium soli</name>
    <dbReference type="NCBI Taxonomy" id="1811518"/>
    <lineage>
        <taxon>Bacteria</taxon>
        <taxon>Pseudomonadati</taxon>
        <taxon>Pseudomonadota</taxon>
        <taxon>Alphaproteobacteria</taxon>
        <taxon>Hyphomicrobiales</taxon>
        <taxon>Phyllobacteriaceae</taxon>
        <taxon>Aquamicrobium</taxon>
    </lineage>
</organism>
<proteinExistence type="predicted"/>